<dbReference type="Pfam" id="PF00588">
    <property type="entry name" value="SpoU_methylase"/>
    <property type="match status" value="1"/>
</dbReference>
<dbReference type="eggNOG" id="KOG0839">
    <property type="taxonomic scope" value="Eukaryota"/>
</dbReference>
<dbReference type="Proteomes" id="UP000002729">
    <property type="component" value="Unassembled WGS sequence"/>
</dbReference>
<keyword evidence="5" id="KW-1185">Reference proteome</keyword>
<dbReference type="CDD" id="cd18091">
    <property type="entry name" value="SpoU-like_TRM3-like"/>
    <property type="match status" value="1"/>
</dbReference>
<feature type="non-terminal residue" evidence="4">
    <location>
        <position position="1"/>
    </location>
</feature>
<dbReference type="InParanoid" id="F0Y7N2"/>
<organism evidence="5">
    <name type="scientific">Aureococcus anophagefferens</name>
    <name type="common">Harmful bloom alga</name>
    <dbReference type="NCBI Taxonomy" id="44056"/>
    <lineage>
        <taxon>Eukaryota</taxon>
        <taxon>Sar</taxon>
        <taxon>Stramenopiles</taxon>
        <taxon>Ochrophyta</taxon>
        <taxon>Pelagophyceae</taxon>
        <taxon>Pelagomonadales</taxon>
        <taxon>Pelagomonadaceae</taxon>
        <taxon>Aureococcus</taxon>
    </lineage>
</organism>
<dbReference type="GO" id="GO:0016423">
    <property type="term" value="F:tRNA (guanine) methyltransferase activity"/>
    <property type="evidence" value="ECO:0007669"/>
    <property type="project" value="InterPro"/>
</dbReference>
<dbReference type="OrthoDB" id="241340at2759"/>
<proteinExistence type="predicted"/>
<dbReference type="GO" id="GO:0003723">
    <property type="term" value="F:RNA binding"/>
    <property type="evidence" value="ECO:0007669"/>
    <property type="project" value="InterPro"/>
</dbReference>
<dbReference type="OMA" id="QTARSQC"/>
<dbReference type="RefSeq" id="XP_009036227.1">
    <property type="nucleotide sequence ID" value="XM_009037979.1"/>
</dbReference>
<dbReference type="AlphaFoldDB" id="F0Y7N2"/>
<dbReference type="Gene3D" id="3.40.1280.10">
    <property type="match status" value="1"/>
</dbReference>
<dbReference type="InterPro" id="IPR044748">
    <property type="entry name" value="Trm3/TARBP1_C"/>
</dbReference>
<feature type="domain" description="tRNA/rRNA methyltransferase SpoU type" evidence="3">
    <location>
        <begin position="2"/>
        <end position="141"/>
    </location>
</feature>
<accession>F0Y7N2</accession>
<dbReference type="GeneID" id="20220011"/>
<keyword evidence="1" id="KW-0489">Methyltransferase</keyword>
<dbReference type="InterPro" id="IPR029028">
    <property type="entry name" value="Alpha/beta_knot_MTases"/>
</dbReference>
<keyword evidence="2" id="KW-0808">Transferase</keyword>
<dbReference type="PANTHER" id="PTHR12029">
    <property type="entry name" value="RNA METHYLTRANSFERASE"/>
    <property type="match status" value="1"/>
</dbReference>
<evidence type="ECO:0000313" key="4">
    <source>
        <dbReference type="EMBL" id="EGB09103.1"/>
    </source>
</evidence>
<dbReference type="InterPro" id="IPR029026">
    <property type="entry name" value="tRNA_m1G_MTases_N"/>
</dbReference>
<name>F0Y7N2_AURAN</name>
<dbReference type="KEGG" id="aaf:AURANDRAFT_25148"/>
<evidence type="ECO:0000256" key="2">
    <source>
        <dbReference type="ARBA" id="ARBA00022679"/>
    </source>
</evidence>
<gene>
    <name evidence="4" type="ORF">AURANDRAFT_25148</name>
</gene>
<dbReference type="InterPro" id="IPR045330">
    <property type="entry name" value="TRM3/TARBP1"/>
</dbReference>
<dbReference type="SUPFAM" id="SSF75217">
    <property type="entry name" value="alpha/beta knot"/>
    <property type="match status" value="1"/>
</dbReference>
<reference evidence="4 5" key="1">
    <citation type="journal article" date="2011" name="Proc. Natl. Acad. Sci. U.S.A.">
        <title>Niche of harmful alga Aureococcus anophagefferens revealed through ecogenomics.</title>
        <authorList>
            <person name="Gobler C.J."/>
            <person name="Berry D.L."/>
            <person name="Dyhrman S.T."/>
            <person name="Wilhelm S.W."/>
            <person name="Salamov A."/>
            <person name="Lobanov A.V."/>
            <person name="Zhang Y."/>
            <person name="Collier J.L."/>
            <person name="Wurch L.L."/>
            <person name="Kustka A.B."/>
            <person name="Dill B.D."/>
            <person name="Shah M."/>
            <person name="VerBerkmoes N.C."/>
            <person name="Kuo A."/>
            <person name="Terry A."/>
            <person name="Pangilinan J."/>
            <person name="Lindquist E.A."/>
            <person name="Lucas S."/>
            <person name="Paulsen I.T."/>
            <person name="Hattenrath-Lehmann T.K."/>
            <person name="Talmage S.C."/>
            <person name="Walker E.A."/>
            <person name="Koch F."/>
            <person name="Burson A.M."/>
            <person name="Marcoval M.A."/>
            <person name="Tang Y.Z."/>
            <person name="Lecleir G.R."/>
            <person name="Coyne K.J."/>
            <person name="Berg G.M."/>
            <person name="Bertrand E.M."/>
            <person name="Saito M.A."/>
            <person name="Gladyshev V.N."/>
            <person name="Grigoriev I.V."/>
        </authorList>
    </citation>
    <scope>NUCLEOTIDE SEQUENCE [LARGE SCALE GENOMIC DNA]</scope>
    <source>
        <strain evidence="5">CCMP 1984</strain>
    </source>
</reference>
<evidence type="ECO:0000313" key="5">
    <source>
        <dbReference type="Proteomes" id="UP000002729"/>
    </source>
</evidence>
<evidence type="ECO:0000256" key="1">
    <source>
        <dbReference type="ARBA" id="ARBA00022603"/>
    </source>
</evidence>
<dbReference type="InterPro" id="IPR001537">
    <property type="entry name" value="SpoU_MeTrfase"/>
</dbReference>
<dbReference type="EMBL" id="GL833126">
    <property type="protein sequence ID" value="EGB09103.1"/>
    <property type="molecule type" value="Genomic_DNA"/>
</dbReference>
<dbReference type="GO" id="GO:0030488">
    <property type="term" value="P:tRNA methylation"/>
    <property type="evidence" value="ECO:0007669"/>
    <property type="project" value="InterPro"/>
</dbReference>
<dbReference type="PANTHER" id="PTHR12029:SF11">
    <property type="entry name" value="METHYLTRANSFERASE TARBP1-RELATED"/>
    <property type="match status" value="1"/>
</dbReference>
<protein>
    <recommendedName>
        <fullName evidence="3">tRNA/rRNA methyltransferase SpoU type domain-containing protein</fullName>
    </recommendedName>
</protein>
<sequence>LVVCASLVDKAPNLAGLCRTAEVFACEKLVLPDDRCARTKEFKAIAVTAERWIATEAVAPRDLRPWLLGLKARGYAVVALEQATNSTSLAGDAELPSPAVLLLGREKEGVPGDLMDLCDVCVEIPQLGVVRSLNVHVSGALWRASGAGAASKSWL</sequence>
<evidence type="ECO:0000259" key="3">
    <source>
        <dbReference type="Pfam" id="PF00588"/>
    </source>
</evidence>